<dbReference type="Gene3D" id="3.40.50.1000">
    <property type="entry name" value="HAD superfamily/HAD-like"/>
    <property type="match status" value="1"/>
</dbReference>
<evidence type="ECO:0000256" key="11">
    <source>
        <dbReference type="ARBA" id="ARBA00048523"/>
    </source>
</evidence>
<name>A0ABQ5R410_9ACTN</name>
<comment type="pathway">
    <text evidence="2">Amino-acid biosynthesis; L-serine biosynthesis; L-serine from 3-phospho-D-glycerate: step 3/3.</text>
</comment>
<evidence type="ECO:0000256" key="3">
    <source>
        <dbReference type="ARBA" id="ARBA00009184"/>
    </source>
</evidence>
<evidence type="ECO:0000256" key="10">
    <source>
        <dbReference type="ARBA" id="ARBA00048138"/>
    </source>
</evidence>
<reference evidence="12" key="1">
    <citation type="submission" date="2022-12" db="EMBL/GenBank/DDBJ databases">
        <title>New Phytohabitans aurantiacus sp. RD004123 nov., an actinomycete isolated from soil.</title>
        <authorList>
            <person name="Triningsih D.W."/>
            <person name="Harunari E."/>
            <person name="Igarashi Y."/>
        </authorList>
    </citation>
    <scope>NUCLEOTIDE SEQUENCE</scope>
    <source>
        <strain evidence="12">RD004123</strain>
    </source>
</reference>
<dbReference type="PANTHER" id="PTHR43344">
    <property type="entry name" value="PHOSPHOSERINE PHOSPHATASE"/>
    <property type="match status" value="1"/>
</dbReference>
<comment type="catalytic activity">
    <reaction evidence="10">
        <text>O-phospho-L-serine + H2O = L-serine + phosphate</text>
        <dbReference type="Rhea" id="RHEA:21208"/>
        <dbReference type="ChEBI" id="CHEBI:15377"/>
        <dbReference type="ChEBI" id="CHEBI:33384"/>
        <dbReference type="ChEBI" id="CHEBI:43474"/>
        <dbReference type="ChEBI" id="CHEBI:57524"/>
        <dbReference type="EC" id="3.1.3.3"/>
    </reaction>
</comment>
<keyword evidence="13" id="KW-1185">Reference proteome</keyword>
<dbReference type="InterPro" id="IPR036412">
    <property type="entry name" value="HAD-like_sf"/>
</dbReference>
<dbReference type="PANTHER" id="PTHR43344:SF2">
    <property type="entry name" value="PHOSPHOSERINE PHOSPHATASE"/>
    <property type="match status" value="1"/>
</dbReference>
<keyword evidence="6" id="KW-0479">Metal-binding</keyword>
<keyword evidence="7" id="KW-0378">Hydrolase</keyword>
<protein>
    <recommendedName>
        <fullName evidence="4">phosphoserine phosphatase</fullName>
        <ecNumber evidence="4">3.1.3.3</ecNumber>
    </recommendedName>
</protein>
<comment type="similarity">
    <text evidence="3">Belongs to the HAD-like hydrolase superfamily. SerB family.</text>
</comment>
<comment type="cofactor">
    <cofactor evidence="1">
        <name>Mg(2+)</name>
        <dbReference type="ChEBI" id="CHEBI:18420"/>
    </cofactor>
</comment>
<evidence type="ECO:0000256" key="6">
    <source>
        <dbReference type="ARBA" id="ARBA00022723"/>
    </source>
</evidence>
<gene>
    <name evidence="12" type="ORF">Pa4123_65590</name>
</gene>
<dbReference type="EMBL" id="BSDI01000042">
    <property type="protein sequence ID" value="GLI01283.1"/>
    <property type="molecule type" value="Genomic_DNA"/>
</dbReference>
<dbReference type="InterPro" id="IPR050582">
    <property type="entry name" value="HAD-like_SerB"/>
</dbReference>
<accession>A0ABQ5R410</accession>
<evidence type="ECO:0000256" key="8">
    <source>
        <dbReference type="ARBA" id="ARBA00022842"/>
    </source>
</evidence>
<evidence type="ECO:0000313" key="12">
    <source>
        <dbReference type="EMBL" id="GLI01283.1"/>
    </source>
</evidence>
<dbReference type="EC" id="3.1.3.3" evidence="4"/>
<organism evidence="12 13">
    <name type="scientific">Phytohabitans aurantiacus</name>
    <dbReference type="NCBI Taxonomy" id="3016789"/>
    <lineage>
        <taxon>Bacteria</taxon>
        <taxon>Bacillati</taxon>
        <taxon>Actinomycetota</taxon>
        <taxon>Actinomycetes</taxon>
        <taxon>Micromonosporales</taxon>
        <taxon>Micromonosporaceae</taxon>
    </lineage>
</organism>
<dbReference type="InterPro" id="IPR023214">
    <property type="entry name" value="HAD_sf"/>
</dbReference>
<keyword evidence="5" id="KW-0028">Amino-acid biosynthesis</keyword>
<evidence type="ECO:0000256" key="7">
    <source>
        <dbReference type="ARBA" id="ARBA00022801"/>
    </source>
</evidence>
<comment type="caution">
    <text evidence="12">The sequence shown here is derived from an EMBL/GenBank/DDBJ whole genome shotgun (WGS) entry which is preliminary data.</text>
</comment>
<keyword evidence="8" id="KW-0460">Magnesium</keyword>
<dbReference type="SUPFAM" id="SSF56784">
    <property type="entry name" value="HAD-like"/>
    <property type="match status" value="1"/>
</dbReference>
<evidence type="ECO:0000256" key="9">
    <source>
        <dbReference type="ARBA" id="ARBA00023299"/>
    </source>
</evidence>
<keyword evidence="9" id="KW-0718">Serine biosynthesis</keyword>
<proteinExistence type="inferred from homology"/>
<comment type="catalytic activity">
    <reaction evidence="11">
        <text>O-phospho-D-serine + H2O = D-serine + phosphate</text>
        <dbReference type="Rhea" id="RHEA:24873"/>
        <dbReference type="ChEBI" id="CHEBI:15377"/>
        <dbReference type="ChEBI" id="CHEBI:35247"/>
        <dbReference type="ChEBI" id="CHEBI:43474"/>
        <dbReference type="ChEBI" id="CHEBI:58680"/>
        <dbReference type="EC" id="3.1.3.3"/>
    </reaction>
</comment>
<dbReference type="Pfam" id="PF00702">
    <property type="entry name" value="Hydrolase"/>
    <property type="match status" value="1"/>
</dbReference>
<evidence type="ECO:0000256" key="5">
    <source>
        <dbReference type="ARBA" id="ARBA00022605"/>
    </source>
</evidence>
<evidence type="ECO:0000313" key="13">
    <source>
        <dbReference type="Proteomes" id="UP001144280"/>
    </source>
</evidence>
<sequence length="228" mass="24152">MAEAAGHPAGADPGDQVEVGFVLGQDDRAGGQDRDLVTDADAFGFAAQAPVWEQARTEQEITAARLGMWEYLQHLSTQDMDAALASIPLAPGAVEGITALRTAGIATVIVSLAHAPNVAYFANRLGVDAHFGTELDGSDGFRHVFPATKPTLLTQYANTLNVTPEQIAAVGDTPNDVPMLRAARMSIYVGTTLPADFTPTWHLPAAPIDEIARIVLKPDEENAQSPTR</sequence>
<evidence type="ECO:0000256" key="1">
    <source>
        <dbReference type="ARBA" id="ARBA00001946"/>
    </source>
</evidence>
<dbReference type="Proteomes" id="UP001144280">
    <property type="component" value="Unassembled WGS sequence"/>
</dbReference>
<evidence type="ECO:0000256" key="2">
    <source>
        <dbReference type="ARBA" id="ARBA00005135"/>
    </source>
</evidence>
<evidence type="ECO:0000256" key="4">
    <source>
        <dbReference type="ARBA" id="ARBA00012640"/>
    </source>
</evidence>